<protein>
    <submittedName>
        <fullName evidence="9">DMT family transporter</fullName>
    </submittedName>
</protein>
<dbReference type="SUPFAM" id="SSF103481">
    <property type="entry name" value="Multidrug resistance efflux transporter EmrE"/>
    <property type="match status" value="2"/>
</dbReference>
<evidence type="ECO:0000256" key="1">
    <source>
        <dbReference type="ARBA" id="ARBA00004651"/>
    </source>
</evidence>
<dbReference type="GO" id="GO:0005886">
    <property type="term" value="C:plasma membrane"/>
    <property type="evidence" value="ECO:0007669"/>
    <property type="project" value="UniProtKB-SubCell"/>
</dbReference>
<dbReference type="EMBL" id="CP042326">
    <property type="protein sequence ID" value="QDZ40012.1"/>
    <property type="molecule type" value="Genomic_DNA"/>
</dbReference>
<dbReference type="PANTHER" id="PTHR42920">
    <property type="entry name" value="OS03G0707200 PROTEIN-RELATED"/>
    <property type="match status" value="1"/>
</dbReference>
<dbReference type="RefSeq" id="WP_146295624.1">
    <property type="nucleotide sequence ID" value="NZ_CP042326.1"/>
</dbReference>
<dbReference type="PANTHER" id="PTHR42920:SF5">
    <property type="entry name" value="EAMA DOMAIN-CONTAINING PROTEIN"/>
    <property type="match status" value="1"/>
</dbReference>
<feature type="transmembrane region" description="Helical" evidence="7">
    <location>
        <begin position="203"/>
        <end position="221"/>
    </location>
</feature>
<dbReference type="InterPro" id="IPR000620">
    <property type="entry name" value="EamA_dom"/>
</dbReference>
<evidence type="ECO:0000256" key="3">
    <source>
        <dbReference type="ARBA" id="ARBA00022475"/>
    </source>
</evidence>
<keyword evidence="3" id="KW-1003">Cell membrane</keyword>
<dbReference type="Gene3D" id="1.10.3730.20">
    <property type="match status" value="1"/>
</dbReference>
<evidence type="ECO:0000256" key="5">
    <source>
        <dbReference type="ARBA" id="ARBA00022989"/>
    </source>
</evidence>
<feature type="domain" description="EamA" evidence="8">
    <location>
        <begin position="172"/>
        <end position="304"/>
    </location>
</feature>
<gene>
    <name evidence="9" type="ORF">FRE64_08710</name>
</gene>
<dbReference type="OrthoDB" id="528577at2"/>
<evidence type="ECO:0000259" key="8">
    <source>
        <dbReference type="Pfam" id="PF00892"/>
    </source>
</evidence>
<evidence type="ECO:0000256" key="7">
    <source>
        <dbReference type="SAM" id="Phobius"/>
    </source>
</evidence>
<feature type="transmembrane region" description="Helical" evidence="7">
    <location>
        <begin position="88"/>
        <end position="107"/>
    </location>
</feature>
<keyword evidence="6 7" id="KW-0472">Membrane</keyword>
<dbReference type="Proteomes" id="UP000318453">
    <property type="component" value="Chromosome"/>
</dbReference>
<accession>A0A5B8NL67</accession>
<keyword evidence="10" id="KW-1185">Reference proteome</keyword>
<proteinExistence type="inferred from homology"/>
<evidence type="ECO:0000256" key="2">
    <source>
        <dbReference type="ARBA" id="ARBA00007362"/>
    </source>
</evidence>
<feature type="domain" description="EamA" evidence="8">
    <location>
        <begin position="19"/>
        <end position="158"/>
    </location>
</feature>
<dbReference type="InterPro" id="IPR037185">
    <property type="entry name" value="EmrE-like"/>
</dbReference>
<evidence type="ECO:0000313" key="10">
    <source>
        <dbReference type="Proteomes" id="UP000318453"/>
    </source>
</evidence>
<dbReference type="KEGG" id="enn:FRE64_08710"/>
<evidence type="ECO:0000313" key="9">
    <source>
        <dbReference type="EMBL" id="QDZ40012.1"/>
    </source>
</evidence>
<feature type="transmembrane region" description="Helical" evidence="7">
    <location>
        <begin position="227"/>
        <end position="247"/>
    </location>
</feature>
<feature type="transmembrane region" description="Helical" evidence="7">
    <location>
        <begin position="50"/>
        <end position="68"/>
    </location>
</feature>
<feature type="transmembrane region" description="Helical" evidence="7">
    <location>
        <begin position="119"/>
        <end position="136"/>
    </location>
</feature>
<evidence type="ECO:0000256" key="6">
    <source>
        <dbReference type="ARBA" id="ARBA00023136"/>
    </source>
</evidence>
<dbReference type="InterPro" id="IPR051258">
    <property type="entry name" value="Diverse_Substrate_Transporter"/>
</dbReference>
<organism evidence="9 10">
    <name type="scientific">Euhalothece natronophila Z-M001</name>
    <dbReference type="NCBI Taxonomy" id="522448"/>
    <lineage>
        <taxon>Bacteria</taxon>
        <taxon>Bacillati</taxon>
        <taxon>Cyanobacteriota</taxon>
        <taxon>Cyanophyceae</taxon>
        <taxon>Oscillatoriophycideae</taxon>
        <taxon>Chroococcales</taxon>
        <taxon>Halothecacae</taxon>
        <taxon>Halothece cluster</taxon>
        <taxon>Euhalothece</taxon>
    </lineage>
</organism>
<feature type="transmembrane region" description="Helical" evidence="7">
    <location>
        <begin position="172"/>
        <end position="191"/>
    </location>
</feature>
<comment type="similarity">
    <text evidence="2">Belongs to the EamA transporter family.</text>
</comment>
<feature type="transmembrane region" description="Helical" evidence="7">
    <location>
        <begin position="289"/>
        <end position="305"/>
    </location>
</feature>
<name>A0A5B8NL67_9CHRO</name>
<reference evidence="9" key="1">
    <citation type="submission" date="2019-08" db="EMBL/GenBank/DDBJ databases">
        <title>Carotenoids and Carotenoid Binding Proteins in the Halophilic Cyanobacterium Euhalothece sp. ZM00.</title>
        <authorList>
            <person name="Cho S.M."/>
            <person name="Song J.Y."/>
            <person name="Park Y.-I."/>
        </authorList>
    </citation>
    <scope>NUCLEOTIDE SEQUENCE [LARGE SCALE GENOMIC DNA]</scope>
    <source>
        <strain evidence="9">Z-M001</strain>
    </source>
</reference>
<sequence length="328" mass="36122">MPEKEELMPQEKITRPFLFALLTLCFALLCVSFAPIFIRLSQTELGANATVFNRLFIFFISFGSWQFLSRKLSPPKQEEEGKITGKQWWLLGSVGIVATISLVLWAISLQYTTVAKSMLLNNLTPIFTTLGSWIFLSKKFDSRFLIGMAIAVSGAITLGLEDLAGVGEGSFIGDIYAILSAVFLGTYFLIVEQLRSRFSGTTILLWRCATGSVILLLIMLITGEQLFPTTQVAILAVIGLGLISEGLGQRLLANSMNVFSSSFVSIFLLLEPVISAVLAWFIFLESLSITTWLGFAVVLTGIYLAQTSQSSTSEVAKQDHHSQQPDYQ</sequence>
<comment type="subcellular location">
    <subcellularLocation>
        <location evidence="1">Cell membrane</location>
        <topology evidence="1">Multi-pass membrane protein</topology>
    </subcellularLocation>
</comment>
<keyword evidence="5 7" id="KW-1133">Transmembrane helix</keyword>
<dbReference type="AlphaFoldDB" id="A0A5B8NL67"/>
<feature type="transmembrane region" description="Helical" evidence="7">
    <location>
        <begin position="143"/>
        <end position="160"/>
    </location>
</feature>
<feature type="transmembrane region" description="Helical" evidence="7">
    <location>
        <begin position="259"/>
        <end position="283"/>
    </location>
</feature>
<feature type="transmembrane region" description="Helical" evidence="7">
    <location>
        <begin position="17"/>
        <end position="38"/>
    </location>
</feature>
<keyword evidence="4 7" id="KW-0812">Transmembrane</keyword>
<dbReference type="Pfam" id="PF00892">
    <property type="entry name" value="EamA"/>
    <property type="match status" value="2"/>
</dbReference>
<evidence type="ECO:0000256" key="4">
    <source>
        <dbReference type="ARBA" id="ARBA00022692"/>
    </source>
</evidence>